<keyword evidence="3" id="KW-1185">Reference proteome</keyword>
<organism evidence="2 3">
    <name type="scientific">[Eubacterium] siraeum DSM 15702</name>
    <dbReference type="NCBI Taxonomy" id="428128"/>
    <lineage>
        <taxon>Bacteria</taxon>
        <taxon>Bacillati</taxon>
        <taxon>Bacillota</taxon>
        <taxon>Clostridia</taxon>
        <taxon>Eubacteriales</taxon>
        <taxon>Oscillospiraceae</taxon>
        <taxon>Oscillospiraceae incertae sedis</taxon>
    </lineage>
</organism>
<dbReference type="Proteomes" id="UP000005326">
    <property type="component" value="Unassembled WGS sequence"/>
</dbReference>
<evidence type="ECO:0000313" key="3">
    <source>
        <dbReference type="Proteomes" id="UP000005326"/>
    </source>
</evidence>
<keyword evidence="1" id="KW-0812">Transmembrane</keyword>
<accession>B0MML3</accession>
<sequence length="56" mass="6707">MVKSSVFTKIQYYNIYYTTFFEISQGLIGVYSGFARKNHKLHGRKKPSFEKIERRL</sequence>
<evidence type="ECO:0000313" key="2">
    <source>
        <dbReference type="EMBL" id="EDS01079.1"/>
    </source>
</evidence>
<evidence type="ECO:0000256" key="1">
    <source>
        <dbReference type="SAM" id="Phobius"/>
    </source>
</evidence>
<feature type="transmembrane region" description="Helical" evidence="1">
    <location>
        <begin position="15"/>
        <end position="35"/>
    </location>
</feature>
<keyword evidence="1" id="KW-0472">Membrane</keyword>
<dbReference type="AlphaFoldDB" id="B0MML3"/>
<name>B0MML3_9FIRM</name>
<dbReference type="EMBL" id="ABCA03000042">
    <property type="protein sequence ID" value="EDS01079.1"/>
    <property type="molecule type" value="Genomic_DNA"/>
</dbReference>
<reference evidence="2" key="2">
    <citation type="submission" date="2014-06" db="EMBL/GenBank/DDBJ databases">
        <title>Draft genome sequence of Eubacterium siraeum (DSM 15702).</title>
        <authorList>
            <person name="Sudarsanam P."/>
            <person name="Ley R."/>
            <person name="Guruge J."/>
            <person name="Turnbaugh P.J."/>
            <person name="Mahowald M."/>
            <person name="Liep D."/>
            <person name="Gordon J."/>
        </authorList>
    </citation>
    <scope>NUCLEOTIDE SEQUENCE</scope>
    <source>
        <strain evidence="2">DSM 15702</strain>
    </source>
</reference>
<keyword evidence="1" id="KW-1133">Transmembrane helix</keyword>
<gene>
    <name evidence="2" type="ORF">EUBSIR_01044</name>
</gene>
<proteinExistence type="predicted"/>
<reference evidence="2" key="1">
    <citation type="submission" date="2007-10" db="EMBL/GenBank/DDBJ databases">
        <authorList>
            <person name="Fulton L."/>
            <person name="Clifton S."/>
            <person name="Fulton B."/>
            <person name="Xu J."/>
            <person name="Minx P."/>
            <person name="Pepin K.H."/>
            <person name="Johnson M."/>
            <person name="Thiruvilangam P."/>
            <person name="Bhonagiri V."/>
            <person name="Nash W.E."/>
            <person name="Mardis E.R."/>
            <person name="Wilson R.K."/>
        </authorList>
    </citation>
    <scope>NUCLEOTIDE SEQUENCE [LARGE SCALE GENOMIC DNA]</scope>
    <source>
        <strain evidence="2">DSM 15702</strain>
    </source>
</reference>
<comment type="caution">
    <text evidence="2">The sequence shown here is derived from an EMBL/GenBank/DDBJ whole genome shotgun (WGS) entry which is preliminary data.</text>
</comment>
<protein>
    <submittedName>
        <fullName evidence="2">Uncharacterized protein</fullName>
    </submittedName>
</protein>